<evidence type="ECO:0000259" key="1">
    <source>
        <dbReference type="PROSITE" id="PS50011"/>
    </source>
</evidence>
<dbReference type="PROSITE" id="PS50011">
    <property type="entry name" value="PROTEIN_KINASE_DOM"/>
    <property type="match status" value="1"/>
</dbReference>
<proteinExistence type="predicted"/>
<organism evidence="2 3">
    <name type="scientific">Halteria grandinella</name>
    <dbReference type="NCBI Taxonomy" id="5974"/>
    <lineage>
        <taxon>Eukaryota</taxon>
        <taxon>Sar</taxon>
        <taxon>Alveolata</taxon>
        <taxon>Ciliophora</taxon>
        <taxon>Intramacronucleata</taxon>
        <taxon>Spirotrichea</taxon>
        <taxon>Stichotrichia</taxon>
        <taxon>Sporadotrichida</taxon>
        <taxon>Halteriidae</taxon>
        <taxon>Halteria</taxon>
    </lineage>
</organism>
<keyword evidence="3" id="KW-1185">Reference proteome</keyword>
<evidence type="ECO:0000313" key="2">
    <source>
        <dbReference type="EMBL" id="TNV72543.1"/>
    </source>
</evidence>
<evidence type="ECO:0000313" key="3">
    <source>
        <dbReference type="Proteomes" id="UP000785679"/>
    </source>
</evidence>
<dbReference type="SMART" id="SM00220">
    <property type="entry name" value="S_TKc"/>
    <property type="match status" value="1"/>
</dbReference>
<sequence length="257" mass="28978">MVETSAASLQDRYHLIERISDKNAHGTIYIATKADASRHFAVIKLPNSVQDGLDISKEYHVMNDVGRHPNIIEMIEFNPASPFYMATHFAKAKCLYSYLAEMKAGVTYQEKWSRYFFRQVIEGVLHLHRNGYAHMDLKIDNIFCDYTLTPEPSLTAMVADFGMVQLAESAGNAPVGNAYGPPEVVNRGSTAFNFEKADVFACSFILLALIAKSKLGDNWQCQSEYYRFMQEHGGKSRLIWPAFGVSPSAEFQDLLIR</sequence>
<protein>
    <recommendedName>
        <fullName evidence="1">Protein kinase domain-containing protein</fullName>
    </recommendedName>
</protein>
<dbReference type="SUPFAM" id="SSF56112">
    <property type="entry name" value="Protein kinase-like (PK-like)"/>
    <property type="match status" value="1"/>
</dbReference>
<gene>
    <name evidence="2" type="ORF">FGO68_gene4762</name>
</gene>
<dbReference type="AlphaFoldDB" id="A0A8J8SW35"/>
<dbReference type="PANTHER" id="PTHR44167:SF24">
    <property type="entry name" value="SERINE_THREONINE-PROTEIN KINASE CHK2"/>
    <property type="match status" value="1"/>
</dbReference>
<comment type="caution">
    <text evidence="2">The sequence shown here is derived from an EMBL/GenBank/DDBJ whole genome shotgun (WGS) entry which is preliminary data.</text>
</comment>
<dbReference type="Pfam" id="PF00069">
    <property type="entry name" value="Pkinase"/>
    <property type="match status" value="1"/>
</dbReference>
<dbReference type="GO" id="GO:0005524">
    <property type="term" value="F:ATP binding"/>
    <property type="evidence" value="ECO:0007669"/>
    <property type="project" value="InterPro"/>
</dbReference>
<dbReference type="Proteomes" id="UP000785679">
    <property type="component" value="Unassembled WGS sequence"/>
</dbReference>
<dbReference type="OrthoDB" id="5979581at2759"/>
<dbReference type="PROSITE" id="PS00108">
    <property type="entry name" value="PROTEIN_KINASE_ST"/>
    <property type="match status" value="1"/>
</dbReference>
<dbReference type="InterPro" id="IPR011009">
    <property type="entry name" value="Kinase-like_dom_sf"/>
</dbReference>
<dbReference type="Gene3D" id="1.10.510.10">
    <property type="entry name" value="Transferase(Phosphotransferase) domain 1"/>
    <property type="match status" value="1"/>
</dbReference>
<dbReference type="EMBL" id="RRYP01021932">
    <property type="protein sequence ID" value="TNV72543.1"/>
    <property type="molecule type" value="Genomic_DNA"/>
</dbReference>
<dbReference type="InterPro" id="IPR008271">
    <property type="entry name" value="Ser/Thr_kinase_AS"/>
</dbReference>
<dbReference type="PANTHER" id="PTHR44167">
    <property type="entry name" value="OVARIAN-SPECIFIC SERINE/THREONINE-PROTEIN KINASE LOK-RELATED"/>
    <property type="match status" value="1"/>
</dbReference>
<dbReference type="GO" id="GO:0044773">
    <property type="term" value="P:mitotic DNA damage checkpoint signaling"/>
    <property type="evidence" value="ECO:0007669"/>
    <property type="project" value="TreeGrafter"/>
</dbReference>
<reference evidence="2" key="1">
    <citation type="submission" date="2019-06" db="EMBL/GenBank/DDBJ databases">
        <authorList>
            <person name="Zheng W."/>
        </authorList>
    </citation>
    <scope>NUCLEOTIDE SEQUENCE</scope>
    <source>
        <strain evidence="2">QDHG01</strain>
    </source>
</reference>
<name>A0A8J8SW35_HALGN</name>
<dbReference type="GO" id="GO:0005634">
    <property type="term" value="C:nucleus"/>
    <property type="evidence" value="ECO:0007669"/>
    <property type="project" value="TreeGrafter"/>
</dbReference>
<feature type="domain" description="Protein kinase" evidence="1">
    <location>
        <begin position="14"/>
        <end position="257"/>
    </location>
</feature>
<dbReference type="InterPro" id="IPR000719">
    <property type="entry name" value="Prot_kinase_dom"/>
</dbReference>
<dbReference type="GO" id="GO:0004674">
    <property type="term" value="F:protein serine/threonine kinase activity"/>
    <property type="evidence" value="ECO:0007669"/>
    <property type="project" value="TreeGrafter"/>
</dbReference>
<accession>A0A8J8SW35</accession>
<dbReference type="GO" id="GO:0005737">
    <property type="term" value="C:cytoplasm"/>
    <property type="evidence" value="ECO:0007669"/>
    <property type="project" value="TreeGrafter"/>
</dbReference>